<evidence type="ECO:0000256" key="1">
    <source>
        <dbReference type="SAM" id="MobiDB-lite"/>
    </source>
</evidence>
<reference evidence="2 3" key="1">
    <citation type="submission" date="2018-08" db="EMBL/GenBank/DDBJ databases">
        <authorList>
            <person name="Laetsch R D."/>
            <person name="Stevens L."/>
            <person name="Kumar S."/>
            <person name="Blaxter L. M."/>
        </authorList>
    </citation>
    <scope>NUCLEOTIDE SEQUENCE [LARGE SCALE GENOMIC DNA]</scope>
</reference>
<dbReference type="EMBL" id="UPTC01000468">
    <property type="protein sequence ID" value="VBB28758.1"/>
    <property type="molecule type" value="Genomic_DNA"/>
</dbReference>
<gene>
    <name evidence="2" type="ORF">NAV_LOCUS3588</name>
</gene>
<accession>A0A498SJF3</accession>
<evidence type="ECO:0000313" key="2">
    <source>
        <dbReference type="EMBL" id="VBB28758.1"/>
    </source>
</evidence>
<feature type="region of interest" description="Disordered" evidence="1">
    <location>
        <begin position="37"/>
        <end position="59"/>
    </location>
</feature>
<name>A0A498SJF3_ACAVI</name>
<protein>
    <submittedName>
        <fullName evidence="2">Uncharacterized protein</fullName>
    </submittedName>
</protein>
<dbReference type="AlphaFoldDB" id="A0A498SJF3"/>
<organism evidence="2 3">
    <name type="scientific">Acanthocheilonema viteae</name>
    <name type="common">Filarial nematode worm</name>
    <name type="synonym">Dipetalonema viteae</name>
    <dbReference type="NCBI Taxonomy" id="6277"/>
    <lineage>
        <taxon>Eukaryota</taxon>
        <taxon>Metazoa</taxon>
        <taxon>Ecdysozoa</taxon>
        <taxon>Nematoda</taxon>
        <taxon>Chromadorea</taxon>
        <taxon>Rhabditida</taxon>
        <taxon>Spirurina</taxon>
        <taxon>Spiruromorpha</taxon>
        <taxon>Filarioidea</taxon>
        <taxon>Onchocercidae</taxon>
        <taxon>Acanthocheilonema</taxon>
    </lineage>
</organism>
<proteinExistence type="predicted"/>
<dbReference type="Proteomes" id="UP000276991">
    <property type="component" value="Unassembled WGS sequence"/>
</dbReference>
<feature type="compositionally biased region" description="Basic and acidic residues" evidence="1">
    <location>
        <begin position="37"/>
        <end position="53"/>
    </location>
</feature>
<keyword evidence="3" id="KW-1185">Reference proteome</keyword>
<evidence type="ECO:0000313" key="3">
    <source>
        <dbReference type="Proteomes" id="UP000276991"/>
    </source>
</evidence>
<sequence>MATTAFQMKAKRIFEKCAYRNMKSQFCDASSIAAKKDMEIRPRRKEPKKEGPKGTRKVVREEDEDWDNLTLIYAITSTREILASSHELTGKKIAI</sequence>